<reference evidence="1 2" key="1">
    <citation type="submission" date="2016-04" db="EMBL/GenBank/DDBJ databases">
        <title>Complete genome sequencing of OXA-72 bearing Acinetobacter pittii strain IEC338SC.</title>
        <authorList>
            <person name="Brasiliense D.M."/>
            <person name="Lima K.V."/>
            <person name="Souza C.O."/>
            <person name="Dutra L.G."/>
            <person name="Mamizuka E.M."/>
            <person name="Perez-Chaparro P.J."/>
            <person name="McCulloch J.A."/>
        </authorList>
    </citation>
    <scope>NUCLEOTIDE SEQUENCE [LARGE SCALE GENOMIC DNA]</scope>
    <source>
        <strain evidence="1 2">IEC338SC</strain>
    </source>
</reference>
<organism evidence="1 2">
    <name type="scientific">Acinetobacter pittii</name>
    <name type="common">Acinetobacter genomosp. 3</name>
    <dbReference type="NCBI Taxonomy" id="48296"/>
    <lineage>
        <taxon>Bacteria</taxon>
        <taxon>Pseudomonadati</taxon>
        <taxon>Pseudomonadota</taxon>
        <taxon>Gammaproteobacteria</taxon>
        <taxon>Moraxellales</taxon>
        <taxon>Moraxellaceae</taxon>
        <taxon>Acinetobacter</taxon>
        <taxon>Acinetobacter calcoaceticus/baumannii complex</taxon>
    </lineage>
</organism>
<accession>A0AB33BPL5</accession>
<gene>
    <name evidence="1" type="ORF">IEC338SC_3052</name>
</gene>
<evidence type="ECO:0000313" key="2">
    <source>
        <dbReference type="Proteomes" id="UP000076152"/>
    </source>
</evidence>
<dbReference type="EMBL" id="CP015145">
    <property type="protein sequence ID" value="AMX20167.1"/>
    <property type="molecule type" value="Genomic_DNA"/>
</dbReference>
<evidence type="ECO:0000313" key="1">
    <source>
        <dbReference type="EMBL" id="AMX20167.1"/>
    </source>
</evidence>
<evidence type="ECO:0008006" key="3">
    <source>
        <dbReference type="Google" id="ProtNLM"/>
    </source>
</evidence>
<sequence>MKNAEFTKFLIGMRSAFDLLPEQANHNPNFIDRKEVKIYNFNAERDLSKSWELIASVQECTFKKLINKADHHQVNIKYEPTCY</sequence>
<proteinExistence type="predicted"/>
<dbReference type="AlphaFoldDB" id="A0AB33BPL5"/>
<name>A0AB33BPL5_ACIPI</name>
<protein>
    <recommendedName>
        <fullName evidence="3">4a-hydroxytetrahydrobiopterin dehydratase</fullName>
    </recommendedName>
</protein>
<dbReference type="RefSeq" id="WP_063099266.1">
    <property type="nucleotide sequence ID" value="NZ_CP015145.1"/>
</dbReference>
<dbReference type="Proteomes" id="UP000076152">
    <property type="component" value="Chromosome"/>
</dbReference>